<evidence type="ECO:0000256" key="13">
    <source>
        <dbReference type="ARBA" id="ARBA00044893"/>
    </source>
</evidence>
<feature type="transmembrane region" description="Helical" evidence="26">
    <location>
        <begin position="358"/>
        <end position="378"/>
    </location>
</feature>
<evidence type="ECO:0000256" key="1">
    <source>
        <dbReference type="ARBA" id="ARBA00004155"/>
    </source>
</evidence>
<comment type="caution">
    <text evidence="28">The sequence shown here is derived from an EMBL/GenBank/DDBJ whole genome shotgun (WGS) entry which is preliminary data.</text>
</comment>
<dbReference type="AlphaFoldDB" id="A0AAW1IYZ6"/>
<evidence type="ECO:0000256" key="24">
    <source>
        <dbReference type="ARBA" id="ARBA00046376"/>
    </source>
</evidence>
<evidence type="ECO:0000256" key="15">
    <source>
        <dbReference type="ARBA" id="ARBA00044899"/>
    </source>
</evidence>
<name>A0AAW1IYZ6_POPJA</name>
<dbReference type="InterPro" id="IPR052187">
    <property type="entry name" value="MFSD1"/>
</dbReference>
<feature type="transmembrane region" description="Helical" evidence="26">
    <location>
        <begin position="390"/>
        <end position="410"/>
    </location>
</feature>
<comment type="catalytic activity">
    <reaction evidence="19">
        <text>L-alanyl-L-lysine(out) = L-alanyl-L-lysine(in)</text>
        <dbReference type="Rhea" id="RHEA:79415"/>
        <dbReference type="ChEBI" id="CHEBI:192470"/>
    </reaction>
</comment>
<keyword evidence="6 26" id="KW-0472">Membrane</keyword>
<dbReference type="GO" id="GO:0005765">
    <property type="term" value="C:lysosomal membrane"/>
    <property type="evidence" value="ECO:0007669"/>
    <property type="project" value="UniProtKB-SubCell"/>
</dbReference>
<comment type="subcellular location">
    <subcellularLocation>
        <location evidence="1">Lysosome membrane</location>
        <topology evidence="1">Multi-pass membrane protein</topology>
    </subcellularLocation>
</comment>
<feature type="compositionally biased region" description="Basic and acidic residues" evidence="25">
    <location>
        <begin position="450"/>
        <end position="465"/>
    </location>
</feature>
<gene>
    <name evidence="28" type="ORF">QE152_g32566</name>
</gene>
<sequence length="508" mass="57333">MEGGPNIQETDYYSVSEDENRYTGLAYHFLDPRGKCHRFIALFFMCFLGFGSYFCYDNPGALHDNFITDLNLSETDFMLLYSLYAWPNVILCFIGGFLIDRVFGIRLGTNIYMFITLIGHTIFAYGTYYNIFSVMAIGRFIFGIGGESVAVAQNNYAVLWFKGKELNMVFGIQLSLARVGSAVNFWVMEPIYKWTTQFYQGYQCIGVVLFIAGMTCLFSMICSLFMGILDKRAEKLLRRNINAPHQVARLTDVKDFPLIFWLISIICVSYYSSIFPFIAQGESFFVKRFNLDPQDANTVNSMIYIIAAVTSPFFGILIDKVGRNLTWVVLSILITALAHSILIFTYLNPYVGTITMGLGYSLLAGALWPLVALIVPEYQMGTAYGLCQAIQNLGNAVMSILTGIVVKSGYFSLEMFFLGWLGIAIIASIFVWILNTSQKRILNMTPQERERAQELENQDQEKLLGDSEQDSSGEITPNSDFQIRNRYLSRIGAPLPANFNADGHTTLR</sequence>
<evidence type="ECO:0000256" key="4">
    <source>
        <dbReference type="ARBA" id="ARBA00022692"/>
    </source>
</evidence>
<comment type="catalytic activity">
    <reaction evidence="15">
        <text>L-arginyl-L-alpha-amino acid(out) = L-arginyl-L-alpha-amino acid(in)</text>
        <dbReference type="Rhea" id="RHEA:79371"/>
        <dbReference type="ChEBI" id="CHEBI:84315"/>
    </reaction>
</comment>
<evidence type="ECO:0000256" key="18">
    <source>
        <dbReference type="ARBA" id="ARBA00044912"/>
    </source>
</evidence>
<evidence type="ECO:0000256" key="5">
    <source>
        <dbReference type="ARBA" id="ARBA00022989"/>
    </source>
</evidence>
<evidence type="ECO:0000256" key="11">
    <source>
        <dbReference type="ARBA" id="ARBA00044884"/>
    </source>
</evidence>
<keyword evidence="5 26" id="KW-1133">Transmembrane helix</keyword>
<accession>A0AAW1IYZ6</accession>
<comment type="catalytic activity">
    <reaction evidence="13">
        <text>L-alpha-aminoacyl-L-lysine(out) = L-alpha-aminoacyl-L-lysine(in)</text>
        <dbReference type="Rhea" id="RHEA:79383"/>
        <dbReference type="ChEBI" id="CHEBI:229966"/>
    </reaction>
</comment>
<comment type="catalytic activity">
    <reaction evidence="17">
        <text>L-arginyl-glycine(out) = L-arginyl-glycine(in)</text>
        <dbReference type="Rhea" id="RHEA:79391"/>
        <dbReference type="ChEBI" id="CHEBI:229955"/>
    </reaction>
</comment>
<feature type="transmembrane region" description="Helical" evidence="26">
    <location>
        <begin position="299"/>
        <end position="318"/>
    </location>
</feature>
<comment type="catalytic activity">
    <reaction evidence="20">
        <text>L-lysyl-glycine(out) = L-lysyl-glycine(in)</text>
        <dbReference type="Rhea" id="RHEA:79407"/>
        <dbReference type="ChEBI" id="CHEBI:191202"/>
    </reaction>
</comment>
<comment type="function">
    <text evidence="23">Lysosomal dipeptide uniporter that selectively exports lysine, arginine or histidine-containing dipeptides with a net positive charge from the lysosome lumen into the cytosol. Could play a role in a specific type of protein O-glycosylation indirectly regulating macrophages migration and tissue invasion. Also essential for liver homeostasis.</text>
</comment>
<keyword evidence="4 26" id="KW-0812">Transmembrane</keyword>
<feature type="transmembrane region" description="Helical" evidence="26">
    <location>
        <begin position="39"/>
        <end position="56"/>
    </location>
</feature>
<evidence type="ECO:0000256" key="6">
    <source>
        <dbReference type="ARBA" id="ARBA00023136"/>
    </source>
</evidence>
<evidence type="ECO:0000259" key="27">
    <source>
        <dbReference type="PROSITE" id="PS50850"/>
    </source>
</evidence>
<dbReference type="Proteomes" id="UP001458880">
    <property type="component" value="Unassembled WGS sequence"/>
</dbReference>
<evidence type="ECO:0000256" key="10">
    <source>
        <dbReference type="ARBA" id="ARBA00044881"/>
    </source>
</evidence>
<comment type="subunit">
    <text evidence="24">Homodimer. Interacts with lysosomal protein GLMP (via lumenal domain); the interaction starts while both proteins are still in the endoplasmic reticulum and is required for stabilization of MFSD1 in lysosomes but has no direct effect on its targeting to lysosomes or transporter activity.</text>
</comment>
<feature type="compositionally biased region" description="Polar residues" evidence="25">
    <location>
        <begin position="470"/>
        <end position="479"/>
    </location>
</feature>
<feature type="transmembrane region" description="Helical" evidence="26">
    <location>
        <begin position="207"/>
        <end position="229"/>
    </location>
</feature>
<evidence type="ECO:0000256" key="17">
    <source>
        <dbReference type="ARBA" id="ARBA00044903"/>
    </source>
</evidence>
<comment type="catalytic activity">
    <reaction evidence="12">
        <text>L-lysyl-L-alpha-amino acid(out) = L-lysyl-L-alpha-amino acid(in)</text>
        <dbReference type="Rhea" id="RHEA:79387"/>
        <dbReference type="ChEBI" id="CHEBI:229965"/>
    </reaction>
</comment>
<dbReference type="InterPro" id="IPR020846">
    <property type="entry name" value="MFS_dom"/>
</dbReference>
<evidence type="ECO:0000256" key="26">
    <source>
        <dbReference type="SAM" id="Phobius"/>
    </source>
</evidence>
<evidence type="ECO:0000256" key="3">
    <source>
        <dbReference type="ARBA" id="ARBA00022448"/>
    </source>
</evidence>
<dbReference type="Pfam" id="PF07690">
    <property type="entry name" value="MFS_1"/>
    <property type="match status" value="1"/>
</dbReference>
<evidence type="ECO:0000313" key="28">
    <source>
        <dbReference type="EMBL" id="KAK9695460.1"/>
    </source>
</evidence>
<feature type="transmembrane region" description="Helical" evidence="26">
    <location>
        <begin position="78"/>
        <end position="99"/>
    </location>
</feature>
<keyword evidence="7" id="KW-0458">Lysosome</keyword>
<dbReference type="CDD" id="cd17340">
    <property type="entry name" value="MFS_MFSD1"/>
    <property type="match status" value="1"/>
</dbReference>
<evidence type="ECO:0000313" key="29">
    <source>
        <dbReference type="Proteomes" id="UP001458880"/>
    </source>
</evidence>
<comment type="similarity">
    <text evidence="2">Belongs to the major facilitator superfamily.</text>
</comment>
<dbReference type="PANTHER" id="PTHR23512:SF3">
    <property type="entry name" value="MAJOR FACILITATOR SUPERFAMILY DOMAIN-CONTAINING PROTEIN 1"/>
    <property type="match status" value="1"/>
</dbReference>
<dbReference type="PROSITE" id="PS50850">
    <property type="entry name" value="MFS"/>
    <property type="match status" value="1"/>
</dbReference>
<evidence type="ECO:0000256" key="23">
    <source>
        <dbReference type="ARBA" id="ARBA00045709"/>
    </source>
</evidence>
<feature type="domain" description="Major facilitator superfamily (MFS) profile" evidence="27">
    <location>
        <begin position="38"/>
        <end position="439"/>
    </location>
</feature>
<evidence type="ECO:0000256" key="7">
    <source>
        <dbReference type="ARBA" id="ARBA00023228"/>
    </source>
</evidence>
<keyword evidence="3" id="KW-0813">Transport</keyword>
<comment type="catalytic activity">
    <reaction evidence="11">
        <text>L-alpha-aminoacyl-L-histidine(out) = L-alpha-aminoacyl-L-histidine(in)</text>
        <dbReference type="Rhea" id="RHEA:79375"/>
        <dbReference type="ChEBI" id="CHEBI:229967"/>
    </reaction>
</comment>
<feature type="transmembrane region" description="Helical" evidence="26">
    <location>
        <begin position="325"/>
        <end position="346"/>
    </location>
</feature>
<keyword evidence="29" id="KW-1185">Reference proteome</keyword>
<dbReference type="InterPro" id="IPR011701">
    <property type="entry name" value="MFS"/>
</dbReference>
<feature type="transmembrane region" description="Helical" evidence="26">
    <location>
        <begin position="416"/>
        <end position="434"/>
    </location>
</feature>
<evidence type="ECO:0000256" key="20">
    <source>
        <dbReference type="ARBA" id="ARBA00044924"/>
    </source>
</evidence>
<evidence type="ECO:0000256" key="9">
    <source>
        <dbReference type="ARBA" id="ARBA00044878"/>
    </source>
</evidence>
<comment type="catalytic activity">
    <reaction evidence="8">
        <text>L-lysyl-L-alanine(out) = L-lysyl-L-alanine(in)</text>
        <dbReference type="Rhea" id="RHEA:79399"/>
        <dbReference type="ChEBI" id="CHEBI:229954"/>
    </reaction>
</comment>
<dbReference type="GO" id="GO:0022857">
    <property type="term" value="F:transmembrane transporter activity"/>
    <property type="evidence" value="ECO:0007669"/>
    <property type="project" value="InterPro"/>
</dbReference>
<dbReference type="PANTHER" id="PTHR23512">
    <property type="entry name" value="MAJOR FACILITATOR SUPERFAMILY DOMAIN-CONTAINING PROTEIN 1"/>
    <property type="match status" value="1"/>
</dbReference>
<organism evidence="28 29">
    <name type="scientific">Popillia japonica</name>
    <name type="common">Japanese beetle</name>
    <dbReference type="NCBI Taxonomy" id="7064"/>
    <lineage>
        <taxon>Eukaryota</taxon>
        <taxon>Metazoa</taxon>
        <taxon>Ecdysozoa</taxon>
        <taxon>Arthropoda</taxon>
        <taxon>Hexapoda</taxon>
        <taxon>Insecta</taxon>
        <taxon>Pterygota</taxon>
        <taxon>Neoptera</taxon>
        <taxon>Endopterygota</taxon>
        <taxon>Coleoptera</taxon>
        <taxon>Polyphaga</taxon>
        <taxon>Scarabaeiformia</taxon>
        <taxon>Scarabaeidae</taxon>
        <taxon>Rutelinae</taxon>
        <taxon>Popillia</taxon>
    </lineage>
</organism>
<reference evidence="28 29" key="1">
    <citation type="journal article" date="2024" name="BMC Genomics">
        <title>De novo assembly and annotation of Popillia japonica's genome with initial clues to its potential as an invasive pest.</title>
        <authorList>
            <person name="Cucini C."/>
            <person name="Boschi S."/>
            <person name="Funari R."/>
            <person name="Cardaioli E."/>
            <person name="Iannotti N."/>
            <person name="Marturano G."/>
            <person name="Paoli F."/>
            <person name="Bruttini M."/>
            <person name="Carapelli A."/>
            <person name="Frati F."/>
            <person name="Nardi F."/>
        </authorList>
    </citation>
    <scope>NUCLEOTIDE SEQUENCE [LARGE SCALE GENOMIC DNA]</scope>
    <source>
        <strain evidence="28">DMR45628</strain>
    </source>
</reference>
<dbReference type="InterPro" id="IPR036259">
    <property type="entry name" value="MFS_trans_sf"/>
</dbReference>
<feature type="region of interest" description="Disordered" evidence="25">
    <location>
        <begin position="450"/>
        <end position="479"/>
    </location>
</feature>
<dbReference type="EMBL" id="JASPKY010000481">
    <property type="protein sequence ID" value="KAK9695460.1"/>
    <property type="molecule type" value="Genomic_DNA"/>
</dbReference>
<dbReference type="Gene3D" id="1.20.1250.20">
    <property type="entry name" value="MFS general substrate transporter like domains"/>
    <property type="match status" value="2"/>
</dbReference>
<dbReference type="SUPFAM" id="SSF103473">
    <property type="entry name" value="MFS general substrate transporter"/>
    <property type="match status" value="1"/>
</dbReference>
<comment type="catalytic activity">
    <reaction evidence="10">
        <text>L-alpha-aminoacyl-L-arginine(out) = L-alpha-aminoacyl-L-arginine(in)</text>
        <dbReference type="Rhea" id="RHEA:79367"/>
        <dbReference type="ChEBI" id="CHEBI:229968"/>
    </reaction>
</comment>
<evidence type="ECO:0000256" key="22">
    <source>
        <dbReference type="ARBA" id="ARBA00045018"/>
    </source>
</evidence>
<evidence type="ECO:0000256" key="12">
    <source>
        <dbReference type="ARBA" id="ARBA00044891"/>
    </source>
</evidence>
<evidence type="ECO:0000256" key="25">
    <source>
        <dbReference type="SAM" id="MobiDB-lite"/>
    </source>
</evidence>
<comment type="catalytic activity">
    <reaction evidence="16">
        <text>L-lysyl-L-lysine(out) = L-lysyl-L-lysine(in)</text>
        <dbReference type="Rhea" id="RHEA:79403"/>
        <dbReference type="ChEBI" id="CHEBI:229956"/>
    </reaction>
</comment>
<feature type="transmembrane region" description="Helical" evidence="26">
    <location>
        <begin position="258"/>
        <end position="279"/>
    </location>
</feature>
<proteinExistence type="inferred from homology"/>
<evidence type="ECO:0000256" key="19">
    <source>
        <dbReference type="ARBA" id="ARBA00044919"/>
    </source>
</evidence>
<protein>
    <recommendedName>
        <fullName evidence="21">Lysosomal dipeptide transporter MFSD1</fullName>
    </recommendedName>
    <alternativeName>
        <fullName evidence="22">Major facilitator superfamily domain-containing protein 1</fullName>
    </alternativeName>
</protein>
<evidence type="ECO:0000256" key="8">
    <source>
        <dbReference type="ARBA" id="ARBA00044876"/>
    </source>
</evidence>
<comment type="catalytic activity">
    <reaction evidence="18">
        <text>L-histidyl-L-alpha-amino acid(out) = L-histidyl-L-alpha-amino acid(in)</text>
        <dbReference type="Rhea" id="RHEA:79379"/>
        <dbReference type="ChEBI" id="CHEBI:229964"/>
    </reaction>
</comment>
<evidence type="ECO:0000256" key="14">
    <source>
        <dbReference type="ARBA" id="ARBA00044898"/>
    </source>
</evidence>
<evidence type="ECO:0000256" key="21">
    <source>
        <dbReference type="ARBA" id="ARBA00044985"/>
    </source>
</evidence>
<evidence type="ECO:0000256" key="2">
    <source>
        <dbReference type="ARBA" id="ARBA00008335"/>
    </source>
</evidence>
<feature type="transmembrane region" description="Helical" evidence="26">
    <location>
        <begin position="111"/>
        <end position="131"/>
    </location>
</feature>
<comment type="catalytic activity">
    <reaction evidence="9">
        <text>L-histidyl-glycine(out) = L-histidyl-glycine(in)</text>
        <dbReference type="Rhea" id="RHEA:79395"/>
        <dbReference type="ChEBI" id="CHEBI:229957"/>
    </reaction>
</comment>
<comment type="catalytic activity">
    <reaction evidence="14">
        <text>L-aspartyl-L-lysine(out) = L-aspartyl-L-lysine(in)</text>
        <dbReference type="Rhea" id="RHEA:79411"/>
        <dbReference type="ChEBI" id="CHEBI:229953"/>
    </reaction>
</comment>
<evidence type="ECO:0000256" key="16">
    <source>
        <dbReference type="ARBA" id="ARBA00044900"/>
    </source>
</evidence>